<gene>
    <name evidence="14" type="primary">LOC100273083</name>
    <name evidence="13" type="ORF">ZEAMMB73_Zm00001d032906</name>
</gene>
<dbReference type="GO" id="GO:0016020">
    <property type="term" value="C:membrane"/>
    <property type="evidence" value="ECO:0007669"/>
    <property type="project" value="UniProtKB-SubCell"/>
</dbReference>
<sequence>MAAGGGDGRQYGGRITVFVVLSCVTAALGGAIFGYDLGTSGGVSSMGSFLEEFFPDVYRRMKGDVRVSNYCKFDSQLLTLFTSSLYIAGLLTAMLLSSWFTARRGRRPSMVIGGAAFLAGAAVSGGAVNVYMAILGRALLGVGLGFANQAVLLYLSEMAPARYRGAFSNGFQLSLCLGSLAANIINYGAEKITGGWGWRLSLGLAGVPAALFTLGAYFLPETPNSLVQQGEDRGRVRALLQKIRGADDTAAVDEELDDIVAANDAARGGGDSGLRLILSRPRYRPQLAIAVLMPAFTQLNGINAIGFYAPVLLRTVGMGESLALLSTVVTVVVYTASTVVFMFVIDRFGRRTLMIAGSLQMLVSELLIGAVMAAKLGDEGGMARGYAAALFVLIGVYVAGYSWSWGPMTWLVPTEVFPLEIRSAGQSITVASGFVFTIFIAQGFLAMLCRMRAWLFFFFAGCIVVMTAFVYLLLPETKGMPIEQIGKVWREHWFWGRVVGLDGTNDKV</sequence>
<dbReference type="PROSITE" id="PS50850">
    <property type="entry name" value="MFS"/>
    <property type="match status" value="1"/>
</dbReference>
<dbReference type="Proteomes" id="UP000007305">
    <property type="component" value="Chromosome 1"/>
</dbReference>
<feature type="transmembrane region" description="Helical" evidence="10">
    <location>
        <begin position="167"/>
        <end position="188"/>
    </location>
</feature>
<feature type="transmembrane region" description="Helical" evidence="10">
    <location>
        <begin position="77"/>
        <end position="97"/>
    </location>
</feature>
<keyword evidence="8 10" id="KW-0472">Membrane</keyword>
<dbReference type="InterPro" id="IPR044778">
    <property type="entry name" value="MFS_STP/MST-like_plant"/>
</dbReference>
<dbReference type="InterPro" id="IPR020846">
    <property type="entry name" value="MFS_dom"/>
</dbReference>
<reference evidence="14" key="4">
    <citation type="submission" date="2021-05" db="UniProtKB">
        <authorList>
            <consortium name="EnsemblPlants"/>
        </authorList>
    </citation>
    <scope>IDENTIFICATION</scope>
    <source>
        <strain evidence="14">cv. B73</strain>
    </source>
</reference>
<evidence type="ECO:0000259" key="11">
    <source>
        <dbReference type="PROSITE" id="PS50850"/>
    </source>
</evidence>
<dbReference type="OrthoDB" id="5296287at2759"/>
<evidence type="ECO:0000256" key="9">
    <source>
        <dbReference type="RuleBase" id="RU003346"/>
    </source>
</evidence>
<keyword evidence="6" id="KW-0769">Symport</keyword>
<dbReference type="ExpressionAtlas" id="B4FSQ6">
    <property type="expression patterns" value="baseline and differential"/>
</dbReference>
<reference evidence="14" key="3">
    <citation type="submission" date="2019-07" db="EMBL/GenBank/DDBJ databases">
        <authorList>
            <person name="Seetharam A."/>
            <person name="Woodhouse M."/>
            <person name="Cannon E."/>
        </authorList>
    </citation>
    <scope>NUCLEOTIDE SEQUENCE [LARGE SCALE GENOMIC DNA]</scope>
    <source>
        <strain evidence="14">cv. B73</strain>
    </source>
</reference>
<dbReference type="EMBL" id="BT040144">
    <property type="protein sequence ID" value="ACF85149.1"/>
    <property type="molecule type" value="mRNA"/>
</dbReference>
<protein>
    <submittedName>
        <fullName evidence="13">Sugar transport protein 3</fullName>
    </submittedName>
</protein>
<evidence type="ECO:0000256" key="6">
    <source>
        <dbReference type="ARBA" id="ARBA00022847"/>
    </source>
</evidence>
<evidence type="ECO:0000313" key="13">
    <source>
        <dbReference type="EMBL" id="ONM06317.1"/>
    </source>
</evidence>
<feature type="transmembrane region" description="Helical" evidence="10">
    <location>
        <begin position="134"/>
        <end position="155"/>
    </location>
</feature>
<evidence type="ECO:0000256" key="7">
    <source>
        <dbReference type="ARBA" id="ARBA00022989"/>
    </source>
</evidence>
<dbReference type="OMA" id="YHAAGDE"/>
<evidence type="ECO:0000256" key="3">
    <source>
        <dbReference type="ARBA" id="ARBA00022448"/>
    </source>
</evidence>
<reference evidence="13 15" key="2">
    <citation type="submission" date="2015-12" db="EMBL/GenBank/DDBJ databases">
        <title>Update maize B73 reference genome by single molecule sequencing technologies.</title>
        <authorList>
            <consortium name="Maize Genome Sequencing Project"/>
            <person name="Ware D."/>
        </authorList>
    </citation>
    <scope>NUCLEOTIDE SEQUENCE [LARGE SCALE GENOMIC DNA]</scope>
    <source>
        <strain evidence="15">cv. B73</strain>
        <tissue evidence="13">Seedling</tissue>
    </source>
</reference>
<dbReference type="PANTHER" id="PTHR23500:SF127">
    <property type="entry name" value="OS05G0169700 PROTEIN"/>
    <property type="match status" value="1"/>
</dbReference>
<dbReference type="Gene3D" id="1.20.1250.20">
    <property type="entry name" value="MFS general substrate transporter like domains"/>
    <property type="match status" value="1"/>
</dbReference>
<dbReference type="KEGG" id="zma:100273083"/>
<keyword evidence="7 10" id="KW-1133">Transmembrane helix</keyword>
<comment type="subcellular location">
    <subcellularLocation>
        <location evidence="1">Membrane</location>
        <topology evidence="1">Multi-pass membrane protein</topology>
    </subcellularLocation>
</comment>
<dbReference type="EnsemblPlants" id="Zm00001eb047630_T001">
    <property type="protein sequence ID" value="Zm00001eb047630_P001"/>
    <property type="gene ID" value="Zm00001eb047630"/>
</dbReference>
<dbReference type="AlphaFoldDB" id="B4FSQ6"/>
<dbReference type="HOGENOM" id="CLU_001265_30_5_1"/>
<dbReference type="RefSeq" id="NP_001141004.1">
    <property type="nucleotide sequence ID" value="NM_001147532.1"/>
</dbReference>
<keyword evidence="15" id="KW-1185">Reference proteome</keyword>
<feature type="transmembrane region" description="Helical" evidence="10">
    <location>
        <begin position="386"/>
        <end position="406"/>
    </location>
</feature>
<evidence type="ECO:0000256" key="1">
    <source>
        <dbReference type="ARBA" id="ARBA00004141"/>
    </source>
</evidence>
<keyword evidence="4 13" id="KW-0762">Sugar transport</keyword>
<dbReference type="Pfam" id="PF00083">
    <property type="entry name" value="Sugar_tr"/>
    <property type="match status" value="1"/>
</dbReference>
<keyword evidence="5 10" id="KW-0812">Transmembrane</keyword>
<proteinExistence type="evidence at transcript level"/>
<evidence type="ECO:0000256" key="8">
    <source>
        <dbReference type="ARBA" id="ARBA00023136"/>
    </source>
</evidence>
<evidence type="ECO:0000313" key="15">
    <source>
        <dbReference type="Proteomes" id="UP000007305"/>
    </source>
</evidence>
<dbReference type="GO" id="GO:0015293">
    <property type="term" value="F:symporter activity"/>
    <property type="evidence" value="ECO:0007669"/>
    <property type="project" value="UniProtKB-KW"/>
</dbReference>
<feature type="transmembrane region" description="Helical" evidence="10">
    <location>
        <begin position="321"/>
        <end position="345"/>
    </location>
</feature>
<dbReference type="GO" id="GO:0015145">
    <property type="term" value="F:monosaccharide transmembrane transporter activity"/>
    <property type="evidence" value="ECO:0007669"/>
    <property type="project" value="InterPro"/>
</dbReference>
<feature type="transmembrane region" description="Helical" evidence="10">
    <location>
        <begin position="454"/>
        <end position="474"/>
    </location>
</feature>
<dbReference type="InterPro" id="IPR045262">
    <property type="entry name" value="STP/PLT_plant"/>
</dbReference>
<dbReference type="InterPro" id="IPR005828">
    <property type="entry name" value="MFS_sugar_transport-like"/>
</dbReference>
<accession>B4FSQ6</accession>
<keyword evidence="3 9" id="KW-0813">Transport</keyword>
<dbReference type="GeneID" id="100273083"/>
<dbReference type="CDD" id="cd17361">
    <property type="entry name" value="MFS_STP"/>
    <property type="match status" value="1"/>
</dbReference>
<dbReference type="NCBIfam" id="TIGR00879">
    <property type="entry name" value="SP"/>
    <property type="match status" value="1"/>
</dbReference>
<organism evidence="12">
    <name type="scientific">Zea mays</name>
    <name type="common">Maize</name>
    <dbReference type="NCBI Taxonomy" id="4577"/>
    <lineage>
        <taxon>Eukaryota</taxon>
        <taxon>Viridiplantae</taxon>
        <taxon>Streptophyta</taxon>
        <taxon>Embryophyta</taxon>
        <taxon>Tracheophyta</taxon>
        <taxon>Spermatophyta</taxon>
        <taxon>Magnoliopsida</taxon>
        <taxon>Liliopsida</taxon>
        <taxon>Poales</taxon>
        <taxon>Poaceae</taxon>
        <taxon>PACMAD clade</taxon>
        <taxon>Panicoideae</taxon>
        <taxon>Andropogonodae</taxon>
        <taxon>Andropogoneae</taxon>
        <taxon>Tripsacinae</taxon>
        <taxon>Zea</taxon>
    </lineage>
</organism>
<evidence type="ECO:0000256" key="5">
    <source>
        <dbReference type="ARBA" id="ARBA00022692"/>
    </source>
</evidence>
<name>B4FSQ6_MAIZE</name>
<feature type="domain" description="Major facilitator superfamily (MFS) profile" evidence="11">
    <location>
        <begin position="22"/>
        <end position="478"/>
    </location>
</feature>
<dbReference type="PRINTS" id="PR00171">
    <property type="entry name" value="SUGRTRNSPORT"/>
</dbReference>
<dbReference type="SUPFAM" id="SSF103473">
    <property type="entry name" value="MFS general substrate transporter"/>
    <property type="match status" value="1"/>
</dbReference>
<dbReference type="InterPro" id="IPR003663">
    <property type="entry name" value="Sugar/inositol_transpt"/>
</dbReference>
<evidence type="ECO:0000256" key="2">
    <source>
        <dbReference type="ARBA" id="ARBA00010992"/>
    </source>
</evidence>
<evidence type="ECO:0000313" key="12">
    <source>
        <dbReference type="EMBL" id="ACF85149.1"/>
    </source>
</evidence>
<evidence type="ECO:0000256" key="4">
    <source>
        <dbReference type="ARBA" id="ARBA00022597"/>
    </source>
</evidence>
<dbReference type="PaxDb" id="4577-GRMZM2G046700_P01"/>
<feature type="transmembrane region" description="Helical" evidence="10">
    <location>
        <begin position="109"/>
        <end position="128"/>
    </location>
</feature>
<dbReference type="PANTHER" id="PTHR23500">
    <property type="entry name" value="SOLUTE CARRIER FAMILY 2, FACILITATED GLUCOSE TRANSPORTER"/>
    <property type="match status" value="1"/>
</dbReference>
<dbReference type="PROSITE" id="PS00217">
    <property type="entry name" value="SUGAR_TRANSPORT_2"/>
    <property type="match status" value="1"/>
</dbReference>
<evidence type="ECO:0000256" key="10">
    <source>
        <dbReference type="SAM" id="Phobius"/>
    </source>
</evidence>
<feature type="transmembrane region" description="Helical" evidence="10">
    <location>
        <begin position="427"/>
        <end position="448"/>
    </location>
</feature>
<dbReference type="FunFam" id="1.20.1250.20:FF:000002">
    <property type="entry name" value="Sugar transport protein 13"/>
    <property type="match status" value="1"/>
</dbReference>
<dbReference type="SMR" id="B4FSQ6"/>
<evidence type="ECO:0000313" key="14">
    <source>
        <dbReference type="EnsemblPlants" id="Zm00001eb047630_P001"/>
    </source>
</evidence>
<feature type="transmembrane region" description="Helical" evidence="10">
    <location>
        <begin position="200"/>
        <end position="219"/>
    </location>
</feature>
<dbReference type="Gramene" id="Zm00001eb047630_T001">
    <property type="protein sequence ID" value="Zm00001eb047630_P001"/>
    <property type="gene ID" value="Zm00001eb047630"/>
</dbReference>
<feature type="transmembrane region" description="Helical" evidence="10">
    <location>
        <begin position="287"/>
        <end position="309"/>
    </location>
</feature>
<dbReference type="InterPro" id="IPR036259">
    <property type="entry name" value="MFS_trans_sf"/>
</dbReference>
<dbReference type="InterPro" id="IPR005829">
    <property type="entry name" value="Sugar_transporter_CS"/>
</dbReference>
<dbReference type="eggNOG" id="KOG0254">
    <property type="taxonomic scope" value="Eukaryota"/>
</dbReference>
<reference evidence="12" key="1">
    <citation type="journal article" date="2009" name="PLoS Genet.">
        <title>Sequencing, mapping, and analysis of 27,455 maize full-length cDNAs.</title>
        <authorList>
            <person name="Soderlund C."/>
            <person name="Descour A."/>
            <person name="Kudrna D."/>
            <person name="Bomhoff M."/>
            <person name="Boyd L."/>
            <person name="Currie J."/>
            <person name="Angelova A."/>
            <person name="Collura K."/>
            <person name="Wissotski M."/>
            <person name="Ashley E."/>
            <person name="Morrow D."/>
            <person name="Fernandes J."/>
            <person name="Walbot V."/>
            <person name="Yu Y."/>
        </authorList>
    </citation>
    <scope>NUCLEOTIDE SEQUENCE</scope>
    <source>
        <strain evidence="12">B73</strain>
    </source>
</reference>
<comment type="similarity">
    <text evidence="2 9">Belongs to the major facilitator superfamily. Sugar transporter (TC 2.A.1.1) family.</text>
</comment>
<feature type="transmembrane region" description="Helical" evidence="10">
    <location>
        <begin position="12"/>
        <end position="35"/>
    </location>
</feature>
<dbReference type="EMBL" id="CM007647">
    <property type="protein sequence ID" value="ONM06317.1"/>
    <property type="molecule type" value="Genomic_DNA"/>
</dbReference>